<feature type="repeat" description="ANK" evidence="6">
    <location>
        <begin position="185"/>
        <end position="217"/>
    </location>
</feature>
<organism evidence="9">
    <name type="scientific">Clastoptera arizonana</name>
    <name type="common">Arizona spittle bug</name>
    <dbReference type="NCBI Taxonomy" id="38151"/>
    <lineage>
        <taxon>Eukaryota</taxon>
        <taxon>Metazoa</taxon>
        <taxon>Ecdysozoa</taxon>
        <taxon>Arthropoda</taxon>
        <taxon>Hexapoda</taxon>
        <taxon>Insecta</taxon>
        <taxon>Pterygota</taxon>
        <taxon>Neoptera</taxon>
        <taxon>Paraneoptera</taxon>
        <taxon>Hemiptera</taxon>
        <taxon>Auchenorrhyncha</taxon>
        <taxon>Cercopoidea</taxon>
        <taxon>Clastopteridae</taxon>
        <taxon>Clastoptera</taxon>
    </lineage>
</organism>
<name>A0A1B6BZL7_9HEMI</name>
<keyword evidence="4" id="KW-0862">Zinc</keyword>
<feature type="repeat" description="ANK" evidence="6">
    <location>
        <begin position="459"/>
        <end position="491"/>
    </location>
</feature>
<keyword evidence="2" id="KW-0677">Repeat</keyword>
<keyword evidence="5 6" id="KW-0040">ANK repeat</keyword>
<dbReference type="PROSITE" id="PS50297">
    <property type="entry name" value="ANK_REP_REGION"/>
    <property type="match status" value="9"/>
</dbReference>
<dbReference type="PROSITE" id="PS50088">
    <property type="entry name" value="ANK_REPEAT"/>
    <property type="match status" value="10"/>
</dbReference>
<dbReference type="Gene3D" id="1.25.40.20">
    <property type="entry name" value="Ankyrin repeat-containing domain"/>
    <property type="match status" value="4"/>
</dbReference>
<evidence type="ECO:0000313" key="9">
    <source>
        <dbReference type="EMBL" id="JAS06716.1"/>
    </source>
</evidence>
<dbReference type="SMART" id="SM00248">
    <property type="entry name" value="ANK"/>
    <property type="match status" value="13"/>
</dbReference>
<protein>
    <recommendedName>
        <fullName evidence="8">FYVE-type domain-containing protein</fullName>
    </recommendedName>
</protein>
<keyword evidence="3 7" id="KW-0863">Zinc-finger</keyword>
<evidence type="ECO:0000259" key="8">
    <source>
        <dbReference type="PROSITE" id="PS50178"/>
    </source>
</evidence>
<dbReference type="InterPro" id="IPR002110">
    <property type="entry name" value="Ankyrin_rpt"/>
</dbReference>
<proteinExistence type="predicted"/>
<evidence type="ECO:0000256" key="6">
    <source>
        <dbReference type="PROSITE-ProRule" id="PRU00023"/>
    </source>
</evidence>
<feature type="repeat" description="ANK" evidence="6">
    <location>
        <begin position="321"/>
        <end position="353"/>
    </location>
</feature>
<evidence type="ECO:0000256" key="7">
    <source>
        <dbReference type="PROSITE-ProRule" id="PRU00091"/>
    </source>
</evidence>
<dbReference type="SUPFAM" id="SSF57903">
    <property type="entry name" value="FYVE/PHD zinc finger"/>
    <property type="match status" value="1"/>
</dbReference>
<accession>A0A1B6BZL7</accession>
<dbReference type="EMBL" id="GEDC01030582">
    <property type="protein sequence ID" value="JAS06716.1"/>
    <property type="molecule type" value="Transcribed_RNA"/>
</dbReference>
<dbReference type="InterPro" id="IPR017455">
    <property type="entry name" value="Znf_FYVE-rel"/>
</dbReference>
<feature type="repeat" description="ANK" evidence="6">
    <location>
        <begin position="70"/>
        <end position="102"/>
    </location>
</feature>
<keyword evidence="1" id="KW-0479">Metal-binding</keyword>
<dbReference type="PROSITE" id="PS50178">
    <property type="entry name" value="ZF_FYVE"/>
    <property type="match status" value="1"/>
</dbReference>
<evidence type="ECO:0000256" key="4">
    <source>
        <dbReference type="ARBA" id="ARBA00022833"/>
    </source>
</evidence>
<gene>
    <name evidence="9" type="ORF">g.11190</name>
</gene>
<feature type="repeat" description="ANK" evidence="6">
    <location>
        <begin position="218"/>
        <end position="251"/>
    </location>
</feature>
<feature type="repeat" description="ANK" evidence="6">
    <location>
        <begin position="286"/>
        <end position="318"/>
    </location>
</feature>
<dbReference type="Pfam" id="PF00023">
    <property type="entry name" value="Ank"/>
    <property type="match status" value="1"/>
</dbReference>
<dbReference type="Gene3D" id="3.30.40.10">
    <property type="entry name" value="Zinc/RING finger domain, C3HC4 (zinc finger)"/>
    <property type="match status" value="1"/>
</dbReference>
<dbReference type="InterPro" id="IPR000306">
    <property type="entry name" value="Znf_FYVE"/>
</dbReference>
<feature type="repeat" description="ANK" evidence="6">
    <location>
        <begin position="387"/>
        <end position="408"/>
    </location>
</feature>
<dbReference type="Pfam" id="PF01363">
    <property type="entry name" value="FYVE"/>
    <property type="match status" value="1"/>
</dbReference>
<dbReference type="SUPFAM" id="SSF48403">
    <property type="entry name" value="Ankyrin repeat"/>
    <property type="match status" value="3"/>
</dbReference>
<feature type="non-terminal residue" evidence="9">
    <location>
        <position position="1"/>
    </location>
</feature>
<dbReference type="InterPro" id="IPR013083">
    <property type="entry name" value="Znf_RING/FYVE/PHD"/>
</dbReference>
<evidence type="ECO:0000256" key="2">
    <source>
        <dbReference type="ARBA" id="ARBA00022737"/>
    </source>
</evidence>
<dbReference type="InterPro" id="IPR049764">
    <property type="entry name" value="ANFY1_FYVE"/>
</dbReference>
<evidence type="ECO:0000256" key="1">
    <source>
        <dbReference type="ARBA" id="ARBA00022723"/>
    </source>
</evidence>
<dbReference type="FunFam" id="3.30.40.10:FF:000104">
    <property type="entry name" value="Ankyrin repeat and FYVE domain-containing 1"/>
    <property type="match status" value="1"/>
</dbReference>
<dbReference type="SMART" id="SM00064">
    <property type="entry name" value="FYVE"/>
    <property type="match status" value="1"/>
</dbReference>
<dbReference type="Pfam" id="PF12796">
    <property type="entry name" value="Ank_2"/>
    <property type="match status" value="3"/>
</dbReference>
<dbReference type="GO" id="GO:0008270">
    <property type="term" value="F:zinc ion binding"/>
    <property type="evidence" value="ECO:0007669"/>
    <property type="project" value="UniProtKB-KW"/>
</dbReference>
<dbReference type="CDD" id="cd15728">
    <property type="entry name" value="FYVE_ANFY1"/>
    <property type="match status" value="1"/>
</dbReference>
<feature type="repeat" description="ANK" evidence="6">
    <location>
        <begin position="37"/>
        <end position="69"/>
    </location>
</feature>
<sequence length="584" mass="64059">KDSRGDSPLSLALNNGMQHLVTDLIKEGADLNMRNGEGLTLLHIAIRNKDSETAIFLLQHGAHMEAKTTDGLTPLHLSIKYQLGPVVEALCRRGVDMSEVDEHKNCPLWAALDSEQEDIASILVRHGVDTDCWSEGPDGCIQTLLHRAIDENKQNIATFLIKSGCDHSVPRKPGPDGRGGDEAKDQMTPLHLCCQWGLDSVVHELIEHGANVNTKDVEGKTPLHIAIQNQHPYIISLLLYHPNLDLTLRDKAGLTPFATALACHNDKAARAIRDKMPTAAEQFDSKGRNFLHMAIQKHDVESVLFLLSLNVDVNSKVQDLSQTSPLHLAAQSGDEMLLRSLILAGARIDDRDAHHRTALHVAAEAGFTSIVTALLGNNADFNAVDAEGDNSLHIAVREGNLAVVRTLLTESSLDAEAVNLKGRNPLHVLARYARDNAATICDLFLECMPTYPLDKPDLEGNTALILAYMKGNGNLCRTLVKAGASLGAMNKDRVTIFNYQVATKTLLKRLLDHLSQEPPWVEGDMCLECGSKFGLTQRKHHCRHCGRLLCSKCSGQEMPILKFNLNKPVRVCTICFDVLQIGLT</sequence>
<feature type="repeat" description="ANK" evidence="6">
    <location>
        <begin position="354"/>
        <end position="386"/>
    </location>
</feature>
<dbReference type="AlphaFoldDB" id="A0A1B6BZL7"/>
<dbReference type="InterPro" id="IPR011011">
    <property type="entry name" value="Znf_FYVE_PHD"/>
</dbReference>
<dbReference type="PANTHER" id="PTHR24198:SF191">
    <property type="entry name" value="RABANKYRIN-5-LIKE"/>
    <property type="match status" value="1"/>
</dbReference>
<evidence type="ECO:0000256" key="3">
    <source>
        <dbReference type="ARBA" id="ARBA00022771"/>
    </source>
</evidence>
<feature type="domain" description="FYVE-type" evidence="8">
    <location>
        <begin position="520"/>
        <end position="580"/>
    </location>
</feature>
<evidence type="ECO:0000256" key="5">
    <source>
        <dbReference type="ARBA" id="ARBA00023043"/>
    </source>
</evidence>
<dbReference type="PANTHER" id="PTHR24198">
    <property type="entry name" value="ANKYRIN REPEAT AND PROTEIN KINASE DOMAIN-CONTAINING PROTEIN"/>
    <property type="match status" value="1"/>
</dbReference>
<reference evidence="9" key="1">
    <citation type="submission" date="2015-12" db="EMBL/GenBank/DDBJ databases">
        <title>De novo transcriptome assembly of four potential Pierce s Disease insect vectors from Arizona vineyards.</title>
        <authorList>
            <person name="Tassone E.E."/>
        </authorList>
    </citation>
    <scope>NUCLEOTIDE SEQUENCE</scope>
</reference>
<feature type="repeat" description="ANK" evidence="6">
    <location>
        <begin position="4"/>
        <end position="36"/>
    </location>
</feature>
<dbReference type="InterPro" id="IPR036770">
    <property type="entry name" value="Ankyrin_rpt-contain_sf"/>
</dbReference>